<accession>A0A653I4S5</accession>
<proteinExistence type="predicted"/>
<protein>
    <submittedName>
        <fullName evidence="1">Uncharacterized protein</fullName>
    </submittedName>
</protein>
<dbReference type="AlphaFoldDB" id="A0A653I4S5"/>
<evidence type="ECO:0000313" key="2">
    <source>
        <dbReference type="Proteomes" id="UP000439752"/>
    </source>
</evidence>
<dbReference type="Proteomes" id="UP000439752">
    <property type="component" value="Unassembled WGS sequence"/>
</dbReference>
<dbReference type="RefSeq" id="WP_029332222.1">
    <property type="nucleotide sequence ID" value="NZ_LR732308.1"/>
</dbReference>
<dbReference type="EMBL" id="CABWKQ010000006">
    <property type="protein sequence ID" value="VWX33851.1"/>
    <property type="molecule type" value="Genomic_DNA"/>
</dbReference>
<keyword evidence="2" id="KW-1185">Reference proteome</keyword>
<sequence>MGNVNSKYLWMLIFILLLTNFLTGAYAFMGELPKVDSPKIVQESIGGPLEDVVATVGDEDITRADVYQVMRKEHEQDTLDRLIQEAVERQSKNGTKPTVERFD</sequence>
<organism evidence="1 2">
    <name type="scientific">Exiguobacterium oxidotolerans</name>
    <dbReference type="NCBI Taxonomy" id="223958"/>
    <lineage>
        <taxon>Bacteria</taxon>
        <taxon>Bacillati</taxon>
        <taxon>Bacillota</taxon>
        <taxon>Bacilli</taxon>
        <taxon>Bacillales</taxon>
        <taxon>Bacillales Family XII. Incertae Sedis</taxon>
        <taxon>Exiguobacterium</taxon>
    </lineage>
</organism>
<reference evidence="1 2" key="1">
    <citation type="submission" date="2019-10" db="EMBL/GenBank/DDBJ databases">
        <authorList>
            <person name="Karimi E."/>
        </authorList>
    </citation>
    <scope>NUCLEOTIDE SEQUENCE [LARGE SCALE GENOMIC DNA]</scope>
    <source>
        <strain evidence="1">Exiguobacterium sp. 9Y</strain>
    </source>
</reference>
<name>A0A653I4S5_9BACL</name>
<gene>
    <name evidence="1" type="ORF">EXIGUO9Y_140013</name>
</gene>
<dbReference type="InterPro" id="IPR027304">
    <property type="entry name" value="Trigger_fact/SurA_dom_sf"/>
</dbReference>
<dbReference type="SUPFAM" id="SSF109998">
    <property type="entry name" value="Triger factor/SurA peptide-binding domain-like"/>
    <property type="match status" value="1"/>
</dbReference>
<evidence type="ECO:0000313" key="1">
    <source>
        <dbReference type="EMBL" id="VWX33851.1"/>
    </source>
</evidence>